<evidence type="ECO:0000256" key="6">
    <source>
        <dbReference type="ARBA" id="ARBA00022989"/>
    </source>
</evidence>
<dbReference type="RefSeq" id="WP_289410711.1">
    <property type="nucleotide sequence ID" value="NZ_JAUCDY010000007.1"/>
</dbReference>
<dbReference type="PANTHER" id="PTHR39342:SF1">
    <property type="entry name" value="UPF0283 MEMBRANE PROTEIN YCJF"/>
    <property type="match status" value="1"/>
</dbReference>
<keyword evidence="7 9" id="KW-0472">Membrane</keyword>
<evidence type="ECO:0000313" key="11">
    <source>
        <dbReference type="Proteomes" id="UP001241056"/>
    </source>
</evidence>
<evidence type="ECO:0000256" key="7">
    <source>
        <dbReference type="ARBA" id="ARBA00023136"/>
    </source>
</evidence>
<keyword evidence="5 9" id="KW-0812">Transmembrane</keyword>
<evidence type="ECO:0000256" key="2">
    <source>
        <dbReference type="ARBA" id="ARBA00008255"/>
    </source>
</evidence>
<keyword evidence="4" id="KW-0997">Cell inner membrane</keyword>
<sequence length="313" mass="34584">MSTQERIPGRIDVPTDASAGPETTEREPGKIDAVTVAIAEEATHVPLPKSKSSPSVWARAGWLLLITVAVWLLVKTGLSLWQLWQDFWWLALGLGGLSVAALLYLLRAVYGEVQASKRLDAVAERQQQIAQALKQEDMLLFNQGLKPVLAELQQYYPEQVQSYQSALAERETVASRIQLAENTWLIELDKQATRLINQEALTVAGGVVLIPHPMFDAMLALWRSQRLIRRLGEVYGLRPTGLSSWKLLKMALINTLIAGSIETATELAAEQLGYGVVESAVGKGAVQGAVMAQRMRRLGRQAQQLCRPWQKPS</sequence>
<dbReference type="InterPro" id="IPR021147">
    <property type="entry name" value="DUF697"/>
</dbReference>
<comment type="subcellular location">
    <subcellularLocation>
        <location evidence="1">Cell inner membrane</location>
        <topology evidence="1">Multi-pass membrane protein</topology>
    </subcellularLocation>
</comment>
<protein>
    <submittedName>
        <fullName evidence="10">DUF697 domain-containing protein</fullName>
    </submittedName>
</protein>
<comment type="caution">
    <text evidence="10">The sequence shown here is derived from an EMBL/GenBank/DDBJ whole genome shotgun (WGS) entry which is preliminary data.</text>
</comment>
<organism evidence="10 11">
    <name type="scientific">Thiopseudomonas acetoxidans</name>
    <dbReference type="NCBI Taxonomy" id="3041622"/>
    <lineage>
        <taxon>Bacteria</taxon>
        <taxon>Pseudomonadati</taxon>
        <taxon>Pseudomonadota</taxon>
        <taxon>Gammaproteobacteria</taxon>
        <taxon>Pseudomonadales</taxon>
        <taxon>Pseudomonadaceae</taxon>
        <taxon>Thiopseudomonas</taxon>
    </lineage>
</organism>
<accession>A0ABT7SPF2</accession>
<evidence type="ECO:0000256" key="4">
    <source>
        <dbReference type="ARBA" id="ARBA00022519"/>
    </source>
</evidence>
<evidence type="ECO:0000256" key="8">
    <source>
        <dbReference type="SAM" id="MobiDB-lite"/>
    </source>
</evidence>
<name>A0ABT7SPF2_9GAMM</name>
<keyword evidence="6 9" id="KW-1133">Transmembrane helix</keyword>
<evidence type="ECO:0000256" key="9">
    <source>
        <dbReference type="SAM" id="Phobius"/>
    </source>
</evidence>
<dbReference type="PANTHER" id="PTHR39342">
    <property type="entry name" value="UPF0283 MEMBRANE PROTEIN YCJF"/>
    <property type="match status" value="1"/>
</dbReference>
<proteinExistence type="inferred from homology"/>
<evidence type="ECO:0000313" key="10">
    <source>
        <dbReference type="EMBL" id="MDM7858051.1"/>
    </source>
</evidence>
<gene>
    <name evidence="10" type="ORF">QEZ41_07145</name>
</gene>
<reference evidence="10 11" key="1">
    <citation type="submission" date="2023-06" db="EMBL/GenBank/DDBJ databases">
        <title>Thiopseudomonas sp. CY1220 draft genome sequence.</title>
        <authorList>
            <person name="Zhao G."/>
            <person name="An M."/>
        </authorList>
    </citation>
    <scope>NUCLEOTIDE SEQUENCE [LARGE SCALE GENOMIC DNA]</scope>
    <source>
        <strain evidence="10 11">CY1220</strain>
    </source>
</reference>
<keyword evidence="3" id="KW-1003">Cell membrane</keyword>
<evidence type="ECO:0000256" key="1">
    <source>
        <dbReference type="ARBA" id="ARBA00004429"/>
    </source>
</evidence>
<dbReference type="Proteomes" id="UP001241056">
    <property type="component" value="Unassembled WGS sequence"/>
</dbReference>
<feature type="region of interest" description="Disordered" evidence="8">
    <location>
        <begin position="1"/>
        <end position="27"/>
    </location>
</feature>
<feature type="transmembrane region" description="Helical" evidence="9">
    <location>
        <begin position="60"/>
        <end position="81"/>
    </location>
</feature>
<dbReference type="EMBL" id="JAUCDY010000007">
    <property type="protein sequence ID" value="MDM7858051.1"/>
    <property type="molecule type" value="Genomic_DNA"/>
</dbReference>
<evidence type="ECO:0000256" key="3">
    <source>
        <dbReference type="ARBA" id="ARBA00022475"/>
    </source>
</evidence>
<evidence type="ECO:0000256" key="5">
    <source>
        <dbReference type="ARBA" id="ARBA00022692"/>
    </source>
</evidence>
<keyword evidence="11" id="KW-1185">Reference proteome</keyword>
<dbReference type="InterPro" id="IPR006507">
    <property type="entry name" value="UPF0283"/>
</dbReference>
<dbReference type="Pfam" id="PF05128">
    <property type="entry name" value="DUF697"/>
    <property type="match status" value="1"/>
</dbReference>
<comment type="similarity">
    <text evidence="2">Belongs to the UPF0283 family.</text>
</comment>
<feature type="transmembrane region" description="Helical" evidence="9">
    <location>
        <begin position="87"/>
        <end position="110"/>
    </location>
</feature>